<comment type="caution">
    <text evidence="2">The sequence shown here is derived from an EMBL/GenBank/DDBJ whole genome shotgun (WGS) entry which is preliminary data.</text>
</comment>
<keyword evidence="3" id="KW-1185">Reference proteome</keyword>
<accession>A0A941ER62</accession>
<dbReference type="AlphaFoldDB" id="A0A941ER62"/>
<evidence type="ECO:0000313" key="2">
    <source>
        <dbReference type="EMBL" id="MBR7835658.1"/>
    </source>
</evidence>
<gene>
    <name evidence="2" type="ORF">KDL01_20450</name>
</gene>
<dbReference type="EMBL" id="JAGSOG010000104">
    <property type="protein sequence ID" value="MBR7835658.1"/>
    <property type="molecule type" value="Genomic_DNA"/>
</dbReference>
<protein>
    <recommendedName>
        <fullName evidence="1">Histidine kinase/HSP90-like ATPase domain-containing protein</fullName>
    </recommendedName>
</protein>
<dbReference type="RefSeq" id="WP_212530149.1">
    <property type="nucleotide sequence ID" value="NZ_JAGSOG010000104.1"/>
</dbReference>
<dbReference type="InterPro" id="IPR003594">
    <property type="entry name" value="HATPase_dom"/>
</dbReference>
<evidence type="ECO:0000259" key="1">
    <source>
        <dbReference type="Pfam" id="PF13581"/>
    </source>
</evidence>
<dbReference type="InterPro" id="IPR036890">
    <property type="entry name" value="HATPase_C_sf"/>
</dbReference>
<name>A0A941ER62_9ACTN</name>
<dbReference type="Pfam" id="PF13581">
    <property type="entry name" value="HATPase_c_2"/>
    <property type="match status" value="1"/>
</dbReference>
<evidence type="ECO:0000313" key="3">
    <source>
        <dbReference type="Proteomes" id="UP000675781"/>
    </source>
</evidence>
<proteinExistence type="predicted"/>
<reference evidence="2" key="1">
    <citation type="submission" date="2021-04" db="EMBL/GenBank/DDBJ databases">
        <title>Genome based classification of Actinospica acidithermotolerans sp. nov., an actinobacterium isolated from an Indonesian hot spring.</title>
        <authorList>
            <person name="Kusuma A.B."/>
            <person name="Putra K.E."/>
            <person name="Nafisah S."/>
            <person name="Loh J."/>
            <person name="Nouioui I."/>
            <person name="Goodfellow M."/>
        </authorList>
    </citation>
    <scope>NUCLEOTIDE SEQUENCE</scope>
    <source>
        <strain evidence="2">CSCA 57</strain>
    </source>
</reference>
<organism evidence="2 3">
    <name type="scientific">Actinospica durhamensis</name>
    <dbReference type="NCBI Taxonomy" id="1508375"/>
    <lineage>
        <taxon>Bacteria</taxon>
        <taxon>Bacillati</taxon>
        <taxon>Actinomycetota</taxon>
        <taxon>Actinomycetes</taxon>
        <taxon>Catenulisporales</taxon>
        <taxon>Actinospicaceae</taxon>
        <taxon>Actinospica</taxon>
    </lineage>
</organism>
<sequence>MQTGGHDGSARTLAAPRGAGPAPDLLAELTLCADADSLGLARLATLHVAGLLGVPVGRLAELRLAVNEACALLFHAPASAVAEGVGAAAFLHLRFERQRGRLCITVRGSAPYRSPHPEEIGWILLRALVDEVRMDTAGGITTLTLCEPLPQPPR</sequence>
<dbReference type="Gene3D" id="3.30.565.10">
    <property type="entry name" value="Histidine kinase-like ATPase, C-terminal domain"/>
    <property type="match status" value="1"/>
</dbReference>
<dbReference type="Proteomes" id="UP000675781">
    <property type="component" value="Unassembled WGS sequence"/>
</dbReference>
<feature type="domain" description="Histidine kinase/HSP90-like ATPase" evidence="1">
    <location>
        <begin position="33"/>
        <end position="145"/>
    </location>
</feature>